<proteinExistence type="predicted"/>
<gene>
    <name evidence="2" type="ORF">HDK90DRAFT_206434</name>
</gene>
<evidence type="ECO:0000256" key="1">
    <source>
        <dbReference type="SAM" id="Phobius"/>
    </source>
</evidence>
<keyword evidence="1" id="KW-0472">Membrane</keyword>
<organism evidence="2 3">
    <name type="scientific">Phyllosticta capitalensis</name>
    <dbReference type="NCBI Taxonomy" id="121624"/>
    <lineage>
        <taxon>Eukaryota</taxon>
        <taxon>Fungi</taxon>
        <taxon>Dikarya</taxon>
        <taxon>Ascomycota</taxon>
        <taxon>Pezizomycotina</taxon>
        <taxon>Dothideomycetes</taxon>
        <taxon>Dothideomycetes incertae sedis</taxon>
        <taxon>Botryosphaeriales</taxon>
        <taxon>Phyllostictaceae</taxon>
        <taxon>Phyllosticta</taxon>
    </lineage>
</organism>
<dbReference type="Proteomes" id="UP001492380">
    <property type="component" value="Unassembled WGS sequence"/>
</dbReference>
<feature type="transmembrane region" description="Helical" evidence="1">
    <location>
        <begin position="73"/>
        <end position="93"/>
    </location>
</feature>
<evidence type="ECO:0000313" key="2">
    <source>
        <dbReference type="EMBL" id="KAK8237867.1"/>
    </source>
</evidence>
<sequence>MPVICMPGKGQYLFLANEKFFLCISTRGQNGCRPGKPRQPAGPCPCRYSAPFYTRSLSKRSDWRGGKQSKMGVLFFSSLFFSTSASRLLLVAVRRRTLHMRFLLASIAEHWHWHAVCLFVDSLHLPPPTTPHPPFLLASDGAFAFSQYTSSSPLIERGHDLSIS</sequence>
<keyword evidence="1" id="KW-0812">Transmembrane</keyword>
<dbReference type="EMBL" id="JBBWRZ010000004">
    <property type="protein sequence ID" value="KAK8237867.1"/>
    <property type="molecule type" value="Genomic_DNA"/>
</dbReference>
<keyword evidence="3" id="KW-1185">Reference proteome</keyword>
<protein>
    <submittedName>
        <fullName evidence="2">Uncharacterized protein</fullName>
    </submittedName>
</protein>
<keyword evidence="1" id="KW-1133">Transmembrane helix</keyword>
<comment type="caution">
    <text evidence="2">The sequence shown here is derived from an EMBL/GenBank/DDBJ whole genome shotgun (WGS) entry which is preliminary data.</text>
</comment>
<accession>A0ABR1YT53</accession>
<name>A0ABR1YT53_9PEZI</name>
<evidence type="ECO:0000313" key="3">
    <source>
        <dbReference type="Proteomes" id="UP001492380"/>
    </source>
</evidence>
<reference evidence="2 3" key="1">
    <citation type="submission" date="2024-04" db="EMBL/GenBank/DDBJ databases">
        <title>Phyllosticta paracitricarpa is synonymous to the EU quarantine fungus P. citricarpa based on phylogenomic analyses.</title>
        <authorList>
            <consortium name="Lawrence Berkeley National Laboratory"/>
            <person name="Van Ingen-Buijs V.A."/>
            <person name="Van Westerhoven A.C."/>
            <person name="Haridas S."/>
            <person name="Skiadas P."/>
            <person name="Martin F."/>
            <person name="Groenewald J.Z."/>
            <person name="Crous P.W."/>
            <person name="Seidl M.F."/>
        </authorList>
    </citation>
    <scope>NUCLEOTIDE SEQUENCE [LARGE SCALE GENOMIC DNA]</scope>
    <source>
        <strain evidence="2 3">CBS 123374</strain>
    </source>
</reference>